<proteinExistence type="predicted"/>
<dbReference type="CDD" id="cd00085">
    <property type="entry name" value="HNHc"/>
    <property type="match status" value="1"/>
</dbReference>
<gene>
    <name evidence="2" type="ORF">NEF87_000484</name>
</gene>
<dbReference type="SMART" id="SM00507">
    <property type="entry name" value="HNHc"/>
    <property type="match status" value="1"/>
</dbReference>
<feature type="domain" description="HNH nuclease" evidence="1">
    <location>
        <begin position="211"/>
        <end position="264"/>
    </location>
</feature>
<evidence type="ECO:0000313" key="2">
    <source>
        <dbReference type="EMBL" id="UYP44199.1"/>
    </source>
</evidence>
<dbReference type="InterPro" id="IPR003615">
    <property type="entry name" value="HNH_nuc"/>
</dbReference>
<protein>
    <recommendedName>
        <fullName evidence="1">HNH nuclease domain-containing protein</fullName>
    </recommendedName>
</protein>
<reference evidence="2" key="1">
    <citation type="submission" date="2022-09" db="EMBL/GenBank/DDBJ databases">
        <title>Actin cytoskeleton and complex cell architecture in an #Asgard archaeon.</title>
        <authorList>
            <person name="Ponce Toledo R.I."/>
            <person name="Schleper C."/>
            <person name="Rodrigues Oliveira T."/>
            <person name="Wollweber F."/>
            <person name="Xu J."/>
            <person name="Rittmann S."/>
            <person name="Klingl A."/>
            <person name="Pilhofer M."/>
        </authorList>
    </citation>
    <scope>NUCLEOTIDE SEQUENCE</scope>
    <source>
        <strain evidence="2">B-35</strain>
    </source>
</reference>
<dbReference type="Gene3D" id="1.10.30.50">
    <property type="match status" value="1"/>
</dbReference>
<accession>A0ABY6HL01</accession>
<dbReference type="Proteomes" id="UP001208689">
    <property type="component" value="Chromosome"/>
</dbReference>
<evidence type="ECO:0000313" key="3">
    <source>
        <dbReference type="Proteomes" id="UP001208689"/>
    </source>
</evidence>
<dbReference type="EMBL" id="CP104013">
    <property type="protein sequence ID" value="UYP44199.1"/>
    <property type="molecule type" value="Genomic_DNA"/>
</dbReference>
<organism evidence="2 3">
    <name type="scientific">Candidatus Lokiarchaeum ossiferum</name>
    <dbReference type="NCBI Taxonomy" id="2951803"/>
    <lineage>
        <taxon>Archaea</taxon>
        <taxon>Promethearchaeati</taxon>
        <taxon>Promethearchaeota</taxon>
        <taxon>Promethearchaeia</taxon>
        <taxon>Promethearchaeales</taxon>
        <taxon>Promethearchaeaceae</taxon>
        <taxon>Candidatus Lokiarchaeum</taxon>
    </lineage>
</organism>
<evidence type="ECO:0000259" key="1">
    <source>
        <dbReference type="SMART" id="SM00507"/>
    </source>
</evidence>
<name>A0ABY6HL01_9ARCH</name>
<keyword evidence="3" id="KW-1185">Reference proteome</keyword>
<sequence length="326" mass="38563">MTSSYKPIILKALLHNVKNSKGIHKNNIILIPIENIVEYFFKFNYALMKRYRLQQLNNRKSNVVIYKIIDKFYGNESGLKTPKKIASKALKKTRNLLFRHVLFLLRADAHIYDFFTEDQNKMDLPSQIKNEREFQELLRKTNSEIKDITYLGINRDIHNFMLRQAPILESALLALLVQFLEKVNTVPNLSQKLLVATEEYHFQRNIPEGEKQRLFEYQQDICFYCGKKVDPQQEKMQADHFIPYTYIFESQIWNIVGACPQCNLKKSNRITQETYLDKIVSRNRDPAFSAQFFKPYDQSESSIKALNILLENLYMSCRIYFKSIDL</sequence>
<dbReference type="Pfam" id="PF13395">
    <property type="entry name" value="HNH_4"/>
    <property type="match status" value="1"/>
</dbReference>